<evidence type="ECO:0000256" key="1">
    <source>
        <dbReference type="ARBA" id="ARBA00022737"/>
    </source>
</evidence>
<dbReference type="STRING" id="1764295.A0A5B8MM82"/>
<dbReference type="InterPro" id="IPR016024">
    <property type="entry name" value="ARM-type_fold"/>
</dbReference>
<keyword evidence="1" id="KW-0677">Repeat</keyword>
<name>A0A5B8MM82_9CHLO</name>
<dbReference type="PANTHER" id="PTHR22895:SF0">
    <property type="entry name" value="ARMADILLO REPEAT-CONTAINING PROTEIN 6"/>
    <property type="match status" value="1"/>
</dbReference>
<gene>
    <name evidence="2" type="ORF">A3770_06p40750</name>
</gene>
<dbReference type="AlphaFoldDB" id="A0A5B8MM82"/>
<evidence type="ECO:0000313" key="2">
    <source>
        <dbReference type="EMBL" id="QDZ21557.1"/>
    </source>
</evidence>
<dbReference type="PANTHER" id="PTHR22895">
    <property type="entry name" value="ARMADILLO REPEAT-CONTAINING PROTEIN 6"/>
    <property type="match status" value="1"/>
</dbReference>
<dbReference type="EMBL" id="CP031039">
    <property type="protein sequence ID" value="QDZ21557.1"/>
    <property type="molecule type" value="Genomic_DNA"/>
</dbReference>
<sequence length="502" mass="55395">MKRITQEEFDDAVDEMVEGLGLEPNEAVQAAIEEYDIQGVSLEGIIKQVKGAQVLANMPTANMATELKRVLEREDQDKDVREGVQGLKEELLRALEEDDEGKKAQLFLASAKKGSVESLFAVCDRAEAESDRQLLSLALGTLKLQLESDHARDHFVEGKGPRRMMMKLEECGKDDATPEDVALLDLLLEVSAISMKEQEEGKCNFMSDGLPKLLAANLGRYGDKGTHSKTNVEACCSCIKGILTADDTRPTPLALEAQFGGEFMKALSMDKDGVTSALMSCFEVNMHAKEIEEPARRDVMRSLAIAMRKIALNDEICKKFVEEKPNCIPMLLSVLRSSAGSAAAKSKDVAMSVLMLLKQISACDTVKKKLIESEAIEMAIEIFEGHDKENNLTASSTTVIQSLLYILTNIALRNPDVAEHFADCGGFDFVFEFIAKYLDKPKLMKQCCMLLRNCAVRSAKVKALLLKAGMEKQVRAIQEQHQKICNDVAIAALRDMGVENYN</sequence>
<dbReference type="Proteomes" id="UP000316726">
    <property type="component" value="Chromosome 6"/>
</dbReference>
<protein>
    <recommendedName>
        <fullName evidence="4">Armadillo repeat domain-containing protein</fullName>
    </recommendedName>
</protein>
<proteinExistence type="predicted"/>
<dbReference type="SUPFAM" id="SSF48371">
    <property type="entry name" value="ARM repeat"/>
    <property type="match status" value="1"/>
</dbReference>
<accession>A0A5B8MM82</accession>
<dbReference type="OrthoDB" id="449062at2759"/>
<organism evidence="2 3">
    <name type="scientific">Chloropicon primus</name>
    <dbReference type="NCBI Taxonomy" id="1764295"/>
    <lineage>
        <taxon>Eukaryota</taxon>
        <taxon>Viridiplantae</taxon>
        <taxon>Chlorophyta</taxon>
        <taxon>Chloropicophyceae</taxon>
        <taxon>Chloropicales</taxon>
        <taxon>Chloropicaceae</taxon>
        <taxon>Chloropicon</taxon>
    </lineage>
</organism>
<dbReference type="InterPro" id="IPR011989">
    <property type="entry name" value="ARM-like"/>
</dbReference>
<reference evidence="2 3" key="1">
    <citation type="submission" date="2018-07" db="EMBL/GenBank/DDBJ databases">
        <title>The complete nuclear genome of the prasinophyte Chloropicon primus (CCMP1205).</title>
        <authorList>
            <person name="Pombert J.-F."/>
            <person name="Otis C."/>
            <person name="Turmel M."/>
            <person name="Lemieux C."/>
        </authorList>
    </citation>
    <scope>NUCLEOTIDE SEQUENCE [LARGE SCALE GENOMIC DNA]</scope>
    <source>
        <strain evidence="2 3">CCMP1205</strain>
    </source>
</reference>
<evidence type="ECO:0008006" key="4">
    <source>
        <dbReference type="Google" id="ProtNLM"/>
    </source>
</evidence>
<evidence type="ECO:0000313" key="3">
    <source>
        <dbReference type="Proteomes" id="UP000316726"/>
    </source>
</evidence>
<dbReference type="Gene3D" id="1.25.10.10">
    <property type="entry name" value="Leucine-rich Repeat Variant"/>
    <property type="match status" value="1"/>
</dbReference>
<keyword evidence="3" id="KW-1185">Reference proteome</keyword>